<gene>
    <name evidence="2" type="ORF">NDU88_004810</name>
</gene>
<keyword evidence="1" id="KW-0472">Membrane</keyword>
<feature type="transmembrane region" description="Helical" evidence="1">
    <location>
        <begin position="62"/>
        <end position="80"/>
    </location>
</feature>
<keyword evidence="1" id="KW-1133">Transmembrane helix</keyword>
<dbReference type="Proteomes" id="UP001066276">
    <property type="component" value="Chromosome 2_1"/>
</dbReference>
<comment type="caution">
    <text evidence="2">The sequence shown here is derived from an EMBL/GenBank/DDBJ whole genome shotgun (WGS) entry which is preliminary data.</text>
</comment>
<organism evidence="2 3">
    <name type="scientific">Pleurodeles waltl</name>
    <name type="common">Iberian ribbed newt</name>
    <dbReference type="NCBI Taxonomy" id="8319"/>
    <lineage>
        <taxon>Eukaryota</taxon>
        <taxon>Metazoa</taxon>
        <taxon>Chordata</taxon>
        <taxon>Craniata</taxon>
        <taxon>Vertebrata</taxon>
        <taxon>Euteleostomi</taxon>
        <taxon>Amphibia</taxon>
        <taxon>Batrachia</taxon>
        <taxon>Caudata</taxon>
        <taxon>Salamandroidea</taxon>
        <taxon>Salamandridae</taxon>
        <taxon>Pleurodelinae</taxon>
        <taxon>Pleurodeles</taxon>
    </lineage>
</organism>
<dbReference type="AlphaFoldDB" id="A0AAV7VI58"/>
<protein>
    <submittedName>
        <fullName evidence="2">Uncharacterized protein</fullName>
    </submittedName>
</protein>
<keyword evidence="1" id="KW-0812">Transmembrane</keyword>
<feature type="non-terminal residue" evidence="2">
    <location>
        <position position="90"/>
    </location>
</feature>
<feature type="non-terminal residue" evidence="2">
    <location>
        <position position="1"/>
    </location>
</feature>
<name>A0AAV7VI58_PLEWA</name>
<dbReference type="EMBL" id="JANPWB010000003">
    <property type="protein sequence ID" value="KAJ1200992.1"/>
    <property type="molecule type" value="Genomic_DNA"/>
</dbReference>
<evidence type="ECO:0000313" key="2">
    <source>
        <dbReference type="EMBL" id="KAJ1200992.1"/>
    </source>
</evidence>
<accession>A0AAV7VI58</accession>
<evidence type="ECO:0000256" key="1">
    <source>
        <dbReference type="SAM" id="Phobius"/>
    </source>
</evidence>
<sequence>CNMNENFHICHNRNFQGHGKRHGGEDHAVFLHFIFPAAITLPTYCNRNHLSHEHQGRKQPKVPLVVVTIVIHCPFYLATLSSRNSQHFIL</sequence>
<evidence type="ECO:0000313" key="3">
    <source>
        <dbReference type="Proteomes" id="UP001066276"/>
    </source>
</evidence>
<keyword evidence="3" id="KW-1185">Reference proteome</keyword>
<proteinExistence type="predicted"/>
<reference evidence="2" key="1">
    <citation type="journal article" date="2022" name="bioRxiv">
        <title>Sequencing and chromosome-scale assembly of the giantPleurodeles waltlgenome.</title>
        <authorList>
            <person name="Brown T."/>
            <person name="Elewa A."/>
            <person name="Iarovenko S."/>
            <person name="Subramanian E."/>
            <person name="Araus A.J."/>
            <person name="Petzold A."/>
            <person name="Susuki M."/>
            <person name="Suzuki K.-i.T."/>
            <person name="Hayashi T."/>
            <person name="Toyoda A."/>
            <person name="Oliveira C."/>
            <person name="Osipova E."/>
            <person name="Leigh N.D."/>
            <person name="Simon A."/>
            <person name="Yun M.H."/>
        </authorList>
    </citation>
    <scope>NUCLEOTIDE SEQUENCE</scope>
    <source>
        <strain evidence="2">20211129_DDA</strain>
        <tissue evidence="2">Liver</tissue>
    </source>
</reference>